<name>A0A1J4K890_9EUKA</name>
<evidence type="ECO:0000313" key="2">
    <source>
        <dbReference type="Proteomes" id="UP000179807"/>
    </source>
</evidence>
<dbReference type="EMBL" id="MLAK01000743">
    <property type="protein sequence ID" value="OHT05878.1"/>
    <property type="molecule type" value="Genomic_DNA"/>
</dbReference>
<accession>A0A1J4K890</accession>
<keyword evidence="2" id="KW-1185">Reference proteome</keyword>
<gene>
    <name evidence="1" type="ORF">TRFO_26232</name>
</gene>
<sequence length="153" mass="17755">MDLQSSFLELQKRVRVKLNNISFGEPIQCVNDFDITDEDIYILSTSLFEYIFHENDKFTTINSKNFFEDDFPSMVQVNLAFFAGDDDFEYSPLYLIFEKSLNHLEFLPNHSHNDSVYAILNIIENIKNLIGNDPNDSTKKISEILNVISNQLS</sequence>
<dbReference type="GeneID" id="94839531"/>
<protein>
    <submittedName>
        <fullName evidence="1">Uncharacterized protein</fullName>
    </submittedName>
</protein>
<organism evidence="1 2">
    <name type="scientific">Tritrichomonas foetus</name>
    <dbReference type="NCBI Taxonomy" id="1144522"/>
    <lineage>
        <taxon>Eukaryota</taxon>
        <taxon>Metamonada</taxon>
        <taxon>Parabasalia</taxon>
        <taxon>Tritrichomonadida</taxon>
        <taxon>Tritrichomonadidae</taxon>
        <taxon>Tritrichomonas</taxon>
    </lineage>
</organism>
<dbReference type="RefSeq" id="XP_068359014.1">
    <property type="nucleotide sequence ID" value="XM_068504827.1"/>
</dbReference>
<evidence type="ECO:0000313" key="1">
    <source>
        <dbReference type="EMBL" id="OHT05878.1"/>
    </source>
</evidence>
<reference evidence="1" key="1">
    <citation type="submission" date="2016-10" db="EMBL/GenBank/DDBJ databases">
        <authorList>
            <person name="Benchimol M."/>
            <person name="Almeida L.G."/>
            <person name="Vasconcelos A.T."/>
            <person name="Perreira-Neves A."/>
            <person name="Rosa I.A."/>
            <person name="Tasca T."/>
            <person name="Bogo M.R."/>
            <person name="de Souza W."/>
        </authorList>
    </citation>
    <scope>NUCLEOTIDE SEQUENCE [LARGE SCALE GENOMIC DNA]</scope>
    <source>
        <strain evidence="1">K</strain>
    </source>
</reference>
<comment type="caution">
    <text evidence="1">The sequence shown here is derived from an EMBL/GenBank/DDBJ whole genome shotgun (WGS) entry which is preliminary data.</text>
</comment>
<proteinExistence type="predicted"/>
<dbReference type="VEuPathDB" id="TrichDB:TRFO_26232"/>
<dbReference type="AlphaFoldDB" id="A0A1J4K890"/>
<dbReference type="Proteomes" id="UP000179807">
    <property type="component" value="Unassembled WGS sequence"/>
</dbReference>